<keyword evidence="2" id="KW-1185">Reference proteome</keyword>
<dbReference type="EMBL" id="JAEKFT010000080">
    <property type="protein sequence ID" value="MBT0964231.1"/>
    <property type="molecule type" value="Genomic_DNA"/>
</dbReference>
<protein>
    <recommendedName>
        <fullName evidence="3">Lipoprotein</fullName>
    </recommendedName>
</protein>
<dbReference type="PROSITE" id="PS51257">
    <property type="entry name" value="PROKAR_LIPOPROTEIN"/>
    <property type="match status" value="1"/>
</dbReference>
<dbReference type="RefSeq" id="WP_214364142.1">
    <property type="nucleotide sequence ID" value="NZ_JAEKFT010000080.1"/>
</dbReference>
<accession>A0A944DFW5</accession>
<gene>
    <name evidence="1" type="ORF">I8J34_23920</name>
</gene>
<evidence type="ECO:0008006" key="3">
    <source>
        <dbReference type="Google" id="ProtNLM"/>
    </source>
</evidence>
<dbReference type="Proteomes" id="UP000694660">
    <property type="component" value="Unassembled WGS sequence"/>
</dbReference>
<dbReference type="AlphaFoldDB" id="A0A944DFW5"/>
<proteinExistence type="predicted"/>
<name>A0A944DFW5_DENI1</name>
<evidence type="ECO:0000313" key="1">
    <source>
        <dbReference type="EMBL" id="MBT0964231.1"/>
    </source>
</evidence>
<reference evidence="2" key="1">
    <citation type="journal article" date="2022" name="ISME J.">
        <title>Genetic and phylogenetic analysis of dissimilatory iodate-reducing bacteria identifies potential niches across the world's oceans.</title>
        <authorList>
            <person name="Reyes-Umana V."/>
            <person name="Henning Z."/>
            <person name="Lee K."/>
            <person name="Barnum T.P."/>
            <person name="Coates J.D."/>
        </authorList>
    </citation>
    <scope>NUCLEOTIDE SEQUENCE [LARGE SCALE GENOMIC DNA]</scope>
    <source>
        <strain evidence="2">IR12</strain>
    </source>
</reference>
<organism evidence="1 2">
    <name type="scientific">Denitromonas iodatirespirans</name>
    <dbReference type="NCBI Taxonomy" id="2795389"/>
    <lineage>
        <taxon>Bacteria</taxon>
        <taxon>Pseudomonadati</taxon>
        <taxon>Pseudomonadota</taxon>
        <taxon>Betaproteobacteria</taxon>
        <taxon>Rhodocyclales</taxon>
        <taxon>Zoogloeaceae</taxon>
        <taxon>Denitromonas</taxon>
    </lineage>
</organism>
<evidence type="ECO:0000313" key="2">
    <source>
        <dbReference type="Proteomes" id="UP000694660"/>
    </source>
</evidence>
<comment type="caution">
    <text evidence="1">The sequence shown here is derived from an EMBL/GenBank/DDBJ whole genome shotgun (WGS) entry which is preliminary data.</text>
</comment>
<sequence length="336" mass="35653">MLRIMLPFACALAVGACSNVSSNRIVSSSVGQHGLVYYMPKRDFIVTIEVEKPDKSIERIKAITLDVTDAYPDLEHAFVLKHHNSAINTHTSHYRVTTSGLLDGAASSDVKSNFGAAGDALGGLIGTITTKTVSVTDTTPKAPCTAGTHIFTGEREEISKLGPCGLTLTITPLGHEADDAQAMAQKNLAVGSAEGIYYRQALPYRMQLSGVFGNQHVDKARIVFNPTGAPIQSLEVASGLFADSQSTWNFDNGSPKESKVVTNGEVVGVLVLPAKVIGAYFKAVGEVFSAFSATDSAEAKALGARTTLEMAKLKSEACIKAIEAKDEDLIKDLECK</sequence>